<evidence type="ECO:0000313" key="2">
    <source>
        <dbReference type="EMBL" id="KXB29268.1"/>
    </source>
</evidence>
<comment type="caution">
    <text evidence="2">The sequence shown here is derived from an EMBL/GenBank/DDBJ whole genome shotgun (WGS) entry which is preliminary data.</text>
</comment>
<dbReference type="AlphaFoldDB" id="A0A133XEB6"/>
<sequence>MIKRCVNRRCKDYPRYGAKGITVCPQWIESFAQFLSDMGPAPSMTSWLGRLDVTAGYFPGNCCWTTQAEQKRRRAYCRMVTIGGQVMTAAEAARLPGQPCRKQVLQRQKNGLLLENPPSERMHPKAKWITHNGESLPLYEWARRLGLSRQALRYRIQRGWPIKQALSPELRRGHSPSLNTTAAPISHQAGKAAQAEKQ</sequence>
<dbReference type="EMBL" id="LODL01000035">
    <property type="protein sequence ID" value="KXB29268.1"/>
    <property type="molecule type" value="Genomic_DNA"/>
</dbReference>
<gene>
    <name evidence="2" type="ORF">AT959_14935</name>
</gene>
<name>A0A133XEB6_9RHOO</name>
<proteinExistence type="predicted"/>
<reference evidence="2 3" key="1">
    <citation type="submission" date="2015-12" db="EMBL/GenBank/DDBJ databases">
        <title>Nitrous oxide reduction kinetics distinguish bacteria harboring typical versus atypical NosZ.</title>
        <authorList>
            <person name="Yoon S."/>
            <person name="Nissen S."/>
            <person name="Park D."/>
            <person name="Sanford R.A."/>
            <person name="Loeffler F.E."/>
        </authorList>
    </citation>
    <scope>NUCLEOTIDE SEQUENCE [LARGE SCALE GENOMIC DNA]</scope>
    <source>
        <strain evidence="2 3">ATCC BAA-841</strain>
    </source>
</reference>
<feature type="region of interest" description="Disordered" evidence="1">
    <location>
        <begin position="167"/>
        <end position="198"/>
    </location>
</feature>
<evidence type="ECO:0000256" key="1">
    <source>
        <dbReference type="SAM" id="MobiDB-lite"/>
    </source>
</evidence>
<evidence type="ECO:0000313" key="3">
    <source>
        <dbReference type="Proteomes" id="UP000070186"/>
    </source>
</evidence>
<organism evidence="2 3">
    <name type="scientific">Dechloromonas denitrificans</name>
    <dbReference type="NCBI Taxonomy" id="281362"/>
    <lineage>
        <taxon>Bacteria</taxon>
        <taxon>Pseudomonadati</taxon>
        <taxon>Pseudomonadota</taxon>
        <taxon>Betaproteobacteria</taxon>
        <taxon>Rhodocyclales</taxon>
        <taxon>Azonexaceae</taxon>
        <taxon>Dechloromonas</taxon>
    </lineage>
</organism>
<dbReference type="STRING" id="281362.AT959_14935"/>
<accession>A0A133XEB6</accession>
<keyword evidence="3" id="KW-1185">Reference proteome</keyword>
<dbReference type="Proteomes" id="UP000070186">
    <property type="component" value="Unassembled WGS sequence"/>
</dbReference>
<protein>
    <submittedName>
        <fullName evidence="2">Uncharacterized protein</fullName>
    </submittedName>
</protein>